<dbReference type="AlphaFoldDB" id="A0A5J5EDQ1"/>
<feature type="region of interest" description="Disordered" evidence="1">
    <location>
        <begin position="1"/>
        <end position="42"/>
    </location>
</feature>
<organism evidence="2 3">
    <name type="scientific">Sphaerosporella brunnea</name>
    <dbReference type="NCBI Taxonomy" id="1250544"/>
    <lineage>
        <taxon>Eukaryota</taxon>
        <taxon>Fungi</taxon>
        <taxon>Dikarya</taxon>
        <taxon>Ascomycota</taxon>
        <taxon>Pezizomycotina</taxon>
        <taxon>Pezizomycetes</taxon>
        <taxon>Pezizales</taxon>
        <taxon>Pyronemataceae</taxon>
        <taxon>Sphaerosporella</taxon>
    </lineage>
</organism>
<sequence>MCAGVPSHLLEKDASNRDSDHRNDMSEEEMRERRGRLRSNYASLPEQPWPGHGWGAFQRLERVYQQGEIGPTHLFPQHLAPWRTASGTWKAFWATGCGMEAMVKGWVVRRRSQVAVDAKNTGGGGKFSAYEEALDKWIEMVDNVKAEKRLKKAAREEKEGQEEERKGKTEAEREQMSKVVSERDTGRVFEEGNRELVRQLEESDNQKKLTAMRELFHGGFGRRYMSEPGSQAAVRVSPGNEDTGRSASLELRMSRLESDTAKILEILKHGP</sequence>
<dbReference type="Proteomes" id="UP000326924">
    <property type="component" value="Unassembled WGS sequence"/>
</dbReference>
<dbReference type="InParanoid" id="A0A5J5EDQ1"/>
<accession>A0A5J5EDQ1</accession>
<feature type="compositionally biased region" description="Basic and acidic residues" evidence="1">
    <location>
        <begin position="9"/>
        <end position="32"/>
    </location>
</feature>
<evidence type="ECO:0000313" key="2">
    <source>
        <dbReference type="EMBL" id="KAA8893147.1"/>
    </source>
</evidence>
<feature type="region of interest" description="Disordered" evidence="1">
    <location>
        <begin position="154"/>
        <end position="183"/>
    </location>
</feature>
<gene>
    <name evidence="2" type="ORF">FN846DRAFT_896233</name>
</gene>
<evidence type="ECO:0000256" key="1">
    <source>
        <dbReference type="SAM" id="MobiDB-lite"/>
    </source>
</evidence>
<reference evidence="2 3" key="1">
    <citation type="submission" date="2019-09" db="EMBL/GenBank/DDBJ databases">
        <title>Draft genome of the ectomycorrhizal ascomycete Sphaerosporella brunnea.</title>
        <authorList>
            <consortium name="DOE Joint Genome Institute"/>
            <person name="Benucci G.M."/>
            <person name="Marozzi G."/>
            <person name="Antonielli L."/>
            <person name="Sanchez S."/>
            <person name="Marco P."/>
            <person name="Wang X."/>
            <person name="Falini L.B."/>
            <person name="Barry K."/>
            <person name="Haridas S."/>
            <person name="Lipzen A."/>
            <person name="Labutti K."/>
            <person name="Grigoriev I.V."/>
            <person name="Murat C."/>
            <person name="Martin F."/>
            <person name="Albertini E."/>
            <person name="Donnini D."/>
            <person name="Bonito G."/>
        </authorList>
    </citation>
    <scope>NUCLEOTIDE SEQUENCE [LARGE SCALE GENOMIC DNA]</scope>
    <source>
        <strain evidence="2 3">Sb_GMNB300</strain>
    </source>
</reference>
<keyword evidence="3" id="KW-1185">Reference proteome</keyword>
<name>A0A5J5EDQ1_9PEZI</name>
<comment type="caution">
    <text evidence="2">The sequence shown here is derived from an EMBL/GenBank/DDBJ whole genome shotgun (WGS) entry which is preliminary data.</text>
</comment>
<evidence type="ECO:0000313" key="3">
    <source>
        <dbReference type="Proteomes" id="UP000326924"/>
    </source>
</evidence>
<dbReference type="EMBL" id="VXIS01000491">
    <property type="protein sequence ID" value="KAA8893147.1"/>
    <property type="molecule type" value="Genomic_DNA"/>
</dbReference>
<proteinExistence type="predicted"/>
<protein>
    <submittedName>
        <fullName evidence="2">Uncharacterized protein</fullName>
    </submittedName>
</protein>
<feature type="region of interest" description="Disordered" evidence="1">
    <location>
        <begin position="226"/>
        <end position="246"/>
    </location>
</feature>